<dbReference type="InterPro" id="IPR019734">
    <property type="entry name" value="TPR_rpt"/>
</dbReference>
<dbReference type="InterPro" id="IPR011990">
    <property type="entry name" value="TPR-like_helical_dom_sf"/>
</dbReference>
<evidence type="ECO:0000259" key="1">
    <source>
        <dbReference type="Pfam" id="PF12770"/>
    </source>
</evidence>
<accession>A0A7C3VN29</accession>
<proteinExistence type="predicted"/>
<dbReference type="EMBL" id="DSPX01000017">
    <property type="protein sequence ID" value="HGF99490.1"/>
    <property type="molecule type" value="Genomic_DNA"/>
</dbReference>
<protein>
    <submittedName>
        <fullName evidence="2">CHAT domain-containing protein</fullName>
    </submittedName>
</protein>
<dbReference type="AlphaFoldDB" id="A0A7C3VN29"/>
<dbReference type="SUPFAM" id="SSF48452">
    <property type="entry name" value="TPR-like"/>
    <property type="match status" value="2"/>
</dbReference>
<sequence>MSQSNHPQNTLKQDLSPDKKTGGRNILVFQLLLTGSILGLSLAPLPRAAAVGVNGQEIRQPVTSEILTASLQEGREMYQSGRLAEAAKIWENAAREYESRGDILKQAMSLNYLGAVYQELGLWDMAGAAIEKSFNLLLQLGGNGSLPLTERESLGANLDGQWQGIFAQTLNNKGSWQLARGETEAALATWKQAEAAYSSAGNEMGKVGSRINQAQALQSLGQYRRAKTVLEELVAQMQEQPDSVLKAQGLRSLGVALQTSGDLLQSKEILESSWDISKRLGMVDDTSATLLSIGNIARDLRQNEVALSYYQAAEEMAVEPLVKVQAQVNEISLLIGQKPPQEMMERAAQVQGQLERLSPSRSGVYAWVNLAESMMKLAAQDSMQSNATFDAAAARNLAGLVLTKAVQQARELQDARAEAEAMNQLGQLYAANRQWENAKEVMGQTLAIAQGIEADDIVARGAWQLGKILQQQGDINGAILAYRDAVDSLQSLRRDLVAINRDLQFDFQESVEPIYREFVGLLLQPMAGQNEVTQASLKEARGAIEALQRAEIENFFREACLESKPVQLEAIDAQAATIHPIILADRLEVILSLPGQPLRHYTTNLSGGEVETVLTKLYSSLHLGYADKERLRLSQQVYDWLVSPAEAELARLGIKTLVFIPDGLLRSLPMAALYDGTQYLIEKYAVALSPGLELFPQGLQRQELQTLAVGLTEARQGFGALPGVEVEVNNIASEVNTKVLLNEDFTRTSFQNQMKAKPFGVVHLATHGQFSSNPEDTFLLTWDDRIQVNDFDRLFQNRERGTLNPVELLVLSACETATGDKRAALGLAGFALRSGARSTLATLWSVNDQSTAELMSEFYSQLTTKTAEMPKAEALRQAQIAMLKNPLYNHPYFWAPFVLVGNWL</sequence>
<organism evidence="2">
    <name type="scientific">Planktothricoides sp. SpSt-374</name>
    <dbReference type="NCBI Taxonomy" id="2282167"/>
    <lineage>
        <taxon>Bacteria</taxon>
        <taxon>Bacillati</taxon>
        <taxon>Cyanobacteriota</taxon>
        <taxon>Cyanophyceae</taxon>
        <taxon>Oscillatoriophycideae</taxon>
        <taxon>Oscillatoriales</taxon>
        <taxon>Oscillatoriaceae</taxon>
        <taxon>Planktothricoides</taxon>
    </lineage>
</organism>
<dbReference type="InterPro" id="IPR024983">
    <property type="entry name" value="CHAT_dom"/>
</dbReference>
<dbReference type="PANTHER" id="PTHR10098">
    <property type="entry name" value="RAPSYN-RELATED"/>
    <property type="match status" value="1"/>
</dbReference>
<reference evidence="2" key="1">
    <citation type="journal article" date="2020" name="mSystems">
        <title>Genome- and Community-Level Interaction Insights into Carbon Utilization and Element Cycling Functions of Hydrothermarchaeota in Hydrothermal Sediment.</title>
        <authorList>
            <person name="Zhou Z."/>
            <person name="Liu Y."/>
            <person name="Xu W."/>
            <person name="Pan J."/>
            <person name="Luo Z.H."/>
            <person name="Li M."/>
        </authorList>
    </citation>
    <scope>NUCLEOTIDE SEQUENCE [LARGE SCALE GENOMIC DNA]</scope>
    <source>
        <strain evidence="2">SpSt-374</strain>
    </source>
</reference>
<dbReference type="PANTHER" id="PTHR10098:SF112">
    <property type="entry name" value="SLR0380 PROTEIN"/>
    <property type="match status" value="1"/>
</dbReference>
<evidence type="ECO:0000313" key="2">
    <source>
        <dbReference type="EMBL" id="HGF99490.1"/>
    </source>
</evidence>
<gene>
    <name evidence="2" type="ORF">ENR15_02160</name>
</gene>
<dbReference type="Pfam" id="PF12770">
    <property type="entry name" value="CHAT"/>
    <property type="match status" value="1"/>
</dbReference>
<name>A0A7C3VN29_9CYAN</name>
<comment type="caution">
    <text evidence="2">The sequence shown here is derived from an EMBL/GenBank/DDBJ whole genome shotgun (WGS) entry which is preliminary data.</text>
</comment>
<dbReference type="Gene3D" id="1.25.40.10">
    <property type="entry name" value="Tetratricopeptide repeat domain"/>
    <property type="match status" value="3"/>
</dbReference>
<dbReference type="SMART" id="SM00028">
    <property type="entry name" value="TPR"/>
    <property type="match status" value="6"/>
</dbReference>
<feature type="domain" description="CHAT" evidence="1">
    <location>
        <begin position="632"/>
        <end position="902"/>
    </location>
</feature>